<gene>
    <name evidence="1" type="ORF">EVA_09195</name>
</gene>
<comment type="caution">
    <text evidence="1">The sequence shown here is derived from an EMBL/GenBank/DDBJ whole genome shotgun (WGS) entry which is preliminary data.</text>
</comment>
<sequence>MTSAHNPYFKVTILCTFWFLNYHNTGRTDATLAQLKAVPHSCCKTWHPFAPLLRTEDS</sequence>
<proteinExistence type="predicted"/>
<name>J9GRF2_9ZZZZ</name>
<protein>
    <submittedName>
        <fullName evidence="1">Uncharacterized protein</fullName>
    </submittedName>
</protein>
<organism evidence="1">
    <name type="scientific">gut metagenome</name>
    <dbReference type="NCBI Taxonomy" id="749906"/>
    <lineage>
        <taxon>unclassified sequences</taxon>
        <taxon>metagenomes</taxon>
        <taxon>organismal metagenomes</taxon>
    </lineage>
</organism>
<dbReference type="EMBL" id="AMCI01002434">
    <property type="protein sequence ID" value="EJX02700.1"/>
    <property type="molecule type" value="Genomic_DNA"/>
</dbReference>
<dbReference type="AlphaFoldDB" id="J9GRF2"/>
<accession>J9GRF2</accession>
<evidence type="ECO:0000313" key="1">
    <source>
        <dbReference type="EMBL" id="EJX02700.1"/>
    </source>
</evidence>
<reference evidence="1" key="1">
    <citation type="journal article" date="2012" name="PLoS ONE">
        <title>Gene sets for utilization of primary and secondary nutrition supplies in the distal gut of endangered iberian lynx.</title>
        <authorList>
            <person name="Alcaide M."/>
            <person name="Messina E."/>
            <person name="Richter M."/>
            <person name="Bargiela R."/>
            <person name="Peplies J."/>
            <person name="Huws S.A."/>
            <person name="Newbold C.J."/>
            <person name="Golyshin P.N."/>
            <person name="Simon M.A."/>
            <person name="Lopez G."/>
            <person name="Yakimov M.M."/>
            <person name="Ferrer M."/>
        </authorList>
    </citation>
    <scope>NUCLEOTIDE SEQUENCE</scope>
</reference>